<dbReference type="GO" id="GO:0008360">
    <property type="term" value="P:regulation of cell shape"/>
    <property type="evidence" value="ECO:0007669"/>
    <property type="project" value="UniProtKB-KW"/>
</dbReference>
<reference evidence="11" key="1">
    <citation type="submission" date="2020-05" db="EMBL/GenBank/DDBJ databases">
        <authorList>
            <person name="Chiriac C."/>
            <person name="Salcher M."/>
            <person name="Ghai R."/>
            <person name="Kavagutti S V."/>
        </authorList>
    </citation>
    <scope>NUCLEOTIDE SEQUENCE</scope>
</reference>
<organism evidence="11">
    <name type="scientific">freshwater metagenome</name>
    <dbReference type="NCBI Taxonomy" id="449393"/>
    <lineage>
        <taxon>unclassified sequences</taxon>
        <taxon>metagenomes</taxon>
        <taxon>ecological metagenomes</taxon>
    </lineage>
</organism>
<sequence length="540" mass="55552">MIRIAVDAGVTAQGPDVTTGMRRDTALVSLCTLFSRMTGFARVVTTAAVLGSGVLADVYQTANMIPNLLFDLVAGGVLQAVLLPSFIAARRLGGNAALSAATRATAGVIVGGLGLVALLGMLLSPLIARMMVVAEPNAAISDEKIRLMVPMVLVFIPQLVCYGVATATSAALNARGRYVAAALSPAVNNVIVVVACVLFRASRHGAVADLHLSTFQFVLIAGGTTLGVLAFSVTPALALTRAGVRWWPTWSPEHPAVRSMRSSFGWASLSIVGTLVPTAAAIALGNGAAGGVAVFVYAFAFFVLPHALIAVTVATTLAPRVAEGWQAGHTREVRVAIDSAMKGSVPLLALAGAGLMALAWPLTRMVAAVGQTASQGQAPIAHTLAAFGPGLLGYGVAFVMIRVLFSLGDVRQASLLMIAGAVVGVVVMVVASLMMPDSQRAAALAIGYGASQTVAALLLGARVHRLTRAMGPSRSAGLLLESGIAAAAAWFAMWQVQRLFSTDRVQAPVAFVVGGMAGVTVFAGVMAMTRGRDLWGRRRP</sequence>
<evidence type="ECO:0000256" key="8">
    <source>
        <dbReference type="SAM" id="Phobius"/>
    </source>
</evidence>
<dbReference type="GO" id="GO:0009252">
    <property type="term" value="P:peptidoglycan biosynthetic process"/>
    <property type="evidence" value="ECO:0007669"/>
    <property type="project" value="UniProtKB-KW"/>
</dbReference>
<keyword evidence="3 8" id="KW-0812">Transmembrane</keyword>
<evidence type="ECO:0000256" key="4">
    <source>
        <dbReference type="ARBA" id="ARBA00022960"/>
    </source>
</evidence>
<accession>A0A6J7JRK8</accession>
<name>A0A6J7JRK8_9ZZZZ</name>
<feature type="transmembrane region" description="Helical" evidence="8">
    <location>
        <begin position="475"/>
        <end position="493"/>
    </location>
</feature>
<feature type="transmembrane region" description="Helical" evidence="8">
    <location>
        <begin position="339"/>
        <end position="360"/>
    </location>
</feature>
<feature type="transmembrane region" description="Helical" evidence="8">
    <location>
        <begin position="179"/>
        <end position="202"/>
    </location>
</feature>
<dbReference type="PANTHER" id="PTHR47019">
    <property type="entry name" value="LIPID II FLIPPASE MURJ"/>
    <property type="match status" value="1"/>
</dbReference>
<feature type="transmembrane region" description="Helical" evidence="8">
    <location>
        <begin position="413"/>
        <end position="435"/>
    </location>
</feature>
<feature type="transmembrane region" description="Helical" evidence="8">
    <location>
        <begin position="380"/>
        <end position="401"/>
    </location>
</feature>
<dbReference type="GO" id="GO:0005886">
    <property type="term" value="C:plasma membrane"/>
    <property type="evidence" value="ECO:0007669"/>
    <property type="project" value="UniProtKB-SubCell"/>
</dbReference>
<dbReference type="GO" id="GO:0015648">
    <property type="term" value="F:lipid-linked peptidoglycan transporter activity"/>
    <property type="evidence" value="ECO:0007669"/>
    <property type="project" value="TreeGrafter"/>
</dbReference>
<evidence type="ECO:0000256" key="5">
    <source>
        <dbReference type="ARBA" id="ARBA00022984"/>
    </source>
</evidence>
<protein>
    <submittedName>
        <fullName evidence="11">Unannotated protein</fullName>
    </submittedName>
</protein>
<feature type="transmembrane region" description="Helical" evidence="8">
    <location>
        <begin position="441"/>
        <end position="463"/>
    </location>
</feature>
<evidence type="ECO:0000256" key="2">
    <source>
        <dbReference type="ARBA" id="ARBA00022475"/>
    </source>
</evidence>
<dbReference type="Pfam" id="PF03023">
    <property type="entry name" value="MurJ"/>
    <property type="match status" value="1"/>
</dbReference>
<keyword evidence="2" id="KW-1003">Cell membrane</keyword>
<dbReference type="InterPro" id="IPR051050">
    <property type="entry name" value="Lipid_II_flippase_MurJ/MviN"/>
</dbReference>
<feature type="transmembrane region" description="Helical" evidence="8">
    <location>
        <begin position="39"/>
        <end position="56"/>
    </location>
</feature>
<dbReference type="EMBL" id="CAFBMT010000016">
    <property type="protein sequence ID" value="CAB4945309.1"/>
    <property type="molecule type" value="Genomic_DNA"/>
</dbReference>
<dbReference type="EMBL" id="CAESGF010000017">
    <property type="protein sequence ID" value="CAB4364703.1"/>
    <property type="molecule type" value="Genomic_DNA"/>
</dbReference>
<evidence type="ECO:0000313" key="10">
    <source>
        <dbReference type="EMBL" id="CAB4736659.1"/>
    </source>
</evidence>
<evidence type="ECO:0000313" key="9">
    <source>
        <dbReference type="EMBL" id="CAB4364703.1"/>
    </source>
</evidence>
<dbReference type="AlphaFoldDB" id="A0A6J7JRK8"/>
<keyword evidence="5" id="KW-0573">Peptidoglycan synthesis</keyword>
<proteinExistence type="predicted"/>
<evidence type="ECO:0000256" key="3">
    <source>
        <dbReference type="ARBA" id="ARBA00022692"/>
    </source>
</evidence>
<evidence type="ECO:0000313" key="11">
    <source>
        <dbReference type="EMBL" id="CAB4945309.1"/>
    </source>
</evidence>
<keyword evidence="6 8" id="KW-1133">Transmembrane helix</keyword>
<feature type="transmembrane region" description="Helical" evidence="8">
    <location>
        <begin position="68"/>
        <end position="89"/>
    </location>
</feature>
<gene>
    <name evidence="10" type="ORF">UFOPK2656_02593</name>
    <name evidence="11" type="ORF">UFOPK3651_02474</name>
    <name evidence="9" type="ORF">UFOPK4189_02462</name>
</gene>
<feature type="transmembrane region" description="Helical" evidence="8">
    <location>
        <begin position="264"/>
        <end position="284"/>
    </location>
</feature>
<dbReference type="GO" id="GO:0034204">
    <property type="term" value="P:lipid translocation"/>
    <property type="evidence" value="ECO:0007669"/>
    <property type="project" value="TreeGrafter"/>
</dbReference>
<feature type="transmembrane region" description="Helical" evidence="8">
    <location>
        <begin position="505"/>
        <end position="529"/>
    </location>
</feature>
<evidence type="ECO:0000256" key="6">
    <source>
        <dbReference type="ARBA" id="ARBA00022989"/>
    </source>
</evidence>
<dbReference type="PANTHER" id="PTHR47019:SF1">
    <property type="entry name" value="LIPID II FLIPPASE MURJ"/>
    <property type="match status" value="1"/>
</dbReference>
<keyword evidence="4" id="KW-0133">Cell shape</keyword>
<evidence type="ECO:0000256" key="7">
    <source>
        <dbReference type="ARBA" id="ARBA00023136"/>
    </source>
</evidence>
<dbReference type="InterPro" id="IPR004268">
    <property type="entry name" value="MurJ"/>
</dbReference>
<dbReference type="PRINTS" id="PR01806">
    <property type="entry name" value="VIRFACTRMVIN"/>
</dbReference>
<feature type="transmembrane region" description="Helical" evidence="8">
    <location>
        <begin position="147"/>
        <end position="172"/>
    </location>
</feature>
<keyword evidence="7 8" id="KW-0472">Membrane</keyword>
<evidence type="ECO:0000256" key="1">
    <source>
        <dbReference type="ARBA" id="ARBA00004651"/>
    </source>
</evidence>
<dbReference type="EMBL" id="CAEZYF010000020">
    <property type="protein sequence ID" value="CAB4736659.1"/>
    <property type="molecule type" value="Genomic_DNA"/>
</dbReference>
<comment type="subcellular location">
    <subcellularLocation>
        <location evidence="1">Cell membrane</location>
        <topology evidence="1">Multi-pass membrane protein</topology>
    </subcellularLocation>
</comment>
<feature type="transmembrane region" description="Helical" evidence="8">
    <location>
        <begin position="101"/>
        <end position="127"/>
    </location>
</feature>
<feature type="transmembrane region" description="Helical" evidence="8">
    <location>
        <begin position="296"/>
        <end position="318"/>
    </location>
</feature>
<feature type="transmembrane region" description="Helical" evidence="8">
    <location>
        <begin position="214"/>
        <end position="239"/>
    </location>
</feature>